<evidence type="ECO:0000256" key="3">
    <source>
        <dbReference type="ARBA" id="ARBA00023157"/>
    </source>
</evidence>
<dbReference type="EMBL" id="OZ075116">
    <property type="protein sequence ID" value="CAL5071391.1"/>
    <property type="molecule type" value="Genomic_DNA"/>
</dbReference>
<proteinExistence type="inferred from homology"/>
<feature type="signal peptide" evidence="5">
    <location>
        <begin position="1"/>
        <end position="26"/>
    </location>
</feature>
<accession>A0ABC9FAV2</accession>
<keyword evidence="2 5" id="KW-0732">Signal</keyword>
<evidence type="ECO:0000313" key="7">
    <source>
        <dbReference type="EMBL" id="CAL5071391.1"/>
    </source>
</evidence>
<feature type="domain" description="Bifunctional inhibitor/plant lipid transfer protein/seed storage helical" evidence="6">
    <location>
        <begin position="51"/>
        <end position="134"/>
    </location>
</feature>
<dbReference type="AlphaFoldDB" id="A0ABC9FAV2"/>
<keyword evidence="3" id="KW-1015">Disulfide bond</keyword>
<evidence type="ECO:0000313" key="8">
    <source>
        <dbReference type="Proteomes" id="UP001497457"/>
    </source>
</evidence>
<gene>
    <name evidence="7" type="ORF">URODEC1_LOCUS103347</name>
</gene>
<dbReference type="CDD" id="cd00010">
    <property type="entry name" value="AAI_LTSS"/>
    <property type="match status" value="1"/>
</dbReference>
<sequence>MMAPSKMSFLIASLIVFAAATPSAMAFSFPAILPCIPFLPRIPLFPCIEPTPLKEPTECRTPLLKMLPCAGFLAINSSVAVPPSTCCEGANAVGMEGAAICYCRVVDGEIQQILPAPMNFTRMFSLTDECGLHFRLDALAENCDGDGAPPMTLPSPPAGN</sequence>
<evidence type="ECO:0000256" key="4">
    <source>
        <dbReference type="ARBA" id="ARBA00023180"/>
    </source>
</evidence>
<dbReference type="Gene3D" id="1.10.110.10">
    <property type="entry name" value="Plant lipid-transfer and hydrophobic proteins"/>
    <property type="match status" value="1"/>
</dbReference>
<dbReference type="InterPro" id="IPR043325">
    <property type="entry name" value="LTSS"/>
</dbReference>
<comment type="similarity">
    <text evidence="1">Belongs to the plant LTP family.</text>
</comment>
<dbReference type="PANTHER" id="PTHR33044">
    <property type="entry name" value="BIFUNCTIONAL INHIBITOR/LIPID-TRANSFER PROTEIN/SEED STORAGE 2S ALBUMIN SUPERFAMILY PROTEIN-RELATED"/>
    <property type="match status" value="1"/>
</dbReference>
<evidence type="ECO:0000256" key="5">
    <source>
        <dbReference type="SAM" id="SignalP"/>
    </source>
</evidence>
<dbReference type="Pfam" id="PF14368">
    <property type="entry name" value="LTP_2"/>
    <property type="match status" value="1"/>
</dbReference>
<evidence type="ECO:0000259" key="6">
    <source>
        <dbReference type="Pfam" id="PF14368"/>
    </source>
</evidence>
<dbReference type="InterPro" id="IPR016140">
    <property type="entry name" value="Bifunc_inhib/LTP/seed_store"/>
</dbReference>
<dbReference type="SUPFAM" id="SSF47699">
    <property type="entry name" value="Bifunctional inhibitor/lipid-transfer protein/seed storage 2S albumin"/>
    <property type="match status" value="1"/>
</dbReference>
<reference evidence="7" key="1">
    <citation type="submission" date="2024-10" db="EMBL/GenBank/DDBJ databases">
        <authorList>
            <person name="Ryan C."/>
        </authorList>
    </citation>
    <scope>NUCLEOTIDE SEQUENCE [LARGE SCALE GENOMIC DNA]</scope>
</reference>
<feature type="chain" id="PRO_5044815557" description="Bifunctional inhibitor/plant lipid transfer protein/seed storage helical domain-containing protein" evidence="5">
    <location>
        <begin position="27"/>
        <end position="160"/>
    </location>
</feature>
<evidence type="ECO:0000256" key="2">
    <source>
        <dbReference type="ARBA" id="ARBA00022729"/>
    </source>
</evidence>
<organism evidence="7 8">
    <name type="scientific">Urochloa decumbens</name>
    <dbReference type="NCBI Taxonomy" id="240449"/>
    <lineage>
        <taxon>Eukaryota</taxon>
        <taxon>Viridiplantae</taxon>
        <taxon>Streptophyta</taxon>
        <taxon>Embryophyta</taxon>
        <taxon>Tracheophyta</taxon>
        <taxon>Spermatophyta</taxon>
        <taxon>Magnoliopsida</taxon>
        <taxon>Liliopsida</taxon>
        <taxon>Poales</taxon>
        <taxon>Poaceae</taxon>
        <taxon>PACMAD clade</taxon>
        <taxon>Panicoideae</taxon>
        <taxon>Panicodae</taxon>
        <taxon>Paniceae</taxon>
        <taxon>Melinidinae</taxon>
        <taxon>Urochloa</taxon>
    </lineage>
</organism>
<keyword evidence="8" id="KW-1185">Reference proteome</keyword>
<protein>
    <recommendedName>
        <fullName evidence="6">Bifunctional inhibitor/plant lipid transfer protein/seed storage helical domain-containing protein</fullName>
    </recommendedName>
</protein>
<dbReference type="Proteomes" id="UP001497457">
    <property type="component" value="Chromosome 6rd"/>
</dbReference>
<dbReference type="InterPro" id="IPR036312">
    <property type="entry name" value="Bifun_inhib/LTP/seed_sf"/>
</dbReference>
<keyword evidence="4" id="KW-0325">Glycoprotein</keyword>
<name>A0ABC9FAV2_9POAL</name>
<evidence type="ECO:0000256" key="1">
    <source>
        <dbReference type="ARBA" id="ARBA00009748"/>
    </source>
</evidence>